<evidence type="ECO:0000313" key="2">
    <source>
        <dbReference type="EMBL" id="BDH79537.1"/>
    </source>
</evidence>
<reference evidence="2 3" key="1">
    <citation type="submission" date="2022-04" db="EMBL/GenBank/DDBJ databases">
        <title>Complete genome of Methanothermobacter tenebrarum strain RMAS.</title>
        <authorList>
            <person name="Nakamura K."/>
            <person name="Oshima K."/>
            <person name="Hattori M."/>
            <person name="Kamagata Y."/>
            <person name="Takamizawa K."/>
        </authorList>
    </citation>
    <scope>NUCLEOTIDE SEQUENCE [LARGE SCALE GENOMIC DNA]</scope>
    <source>
        <strain evidence="2 3">RMAS</strain>
    </source>
</reference>
<evidence type="ECO:0008006" key="4">
    <source>
        <dbReference type="Google" id="ProtNLM"/>
    </source>
</evidence>
<dbReference type="InterPro" id="IPR005247">
    <property type="entry name" value="YbhB_YbcL/LppC-like"/>
</dbReference>
<dbReference type="PANTHER" id="PTHR30289">
    <property type="entry name" value="UNCHARACTERIZED PROTEIN YBCL-RELATED"/>
    <property type="match status" value="1"/>
</dbReference>
<protein>
    <recommendedName>
        <fullName evidence="4">YbhB/YbcL family Raf kinase inhibitor-like protein</fullName>
    </recommendedName>
</protein>
<feature type="region of interest" description="Disordered" evidence="1">
    <location>
        <begin position="1"/>
        <end position="28"/>
    </location>
</feature>
<evidence type="ECO:0000313" key="3">
    <source>
        <dbReference type="Proteomes" id="UP000831817"/>
    </source>
</evidence>
<dbReference type="GeneID" id="71965433"/>
<feature type="compositionally biased region" description="Basic and acidic residues" evidence="1">
    <location>
        <begin position="10"/>
        <end position="21"/>
    </location>
</feature>
<dbReference type="InterPro" id="IPR008914">
    <property type="entry name" value="PEBP"/>
</dbReference>
<name>A0ABN6PBC2_9EURY</name>
<dbReference type="PANTHER" id="PTHR30289:SF1">
    <property type="entry name" value="PEBP (PHOSPHATIDYLETHANOLAMINE-BINDING PROTEIN) FAMILY PROTEIN"/>
    <property type="match status" value="1"/>
</dbReference>
<evidence type="ECO:0000256" key="1">
    <source>
        <dbReference type="SAM" id="MobiDB-lite"/>
    </source>
</evidence>
<gene>
    <name evidence="2" type="ORF">MTTB_09160</name>
</gene>
<proteinExistence type="predicted"/>
<dbReference type="Proteomes" id="UP000831817">
    <property type="component" value="Chromosome"/>
</dbReference>
<dbReference type="EMBL" id="AP025698">
    <property type="protein sequence ID" value="BDH79537.1"/>
    <property type="molecule type" value="Genomic_DNA"/>
</dbReference>
<dbReference type="NCBIfam" id="TIGR00481">
    <property type="entry name" value="YbhB/YbcL family Raf kinase inhibitor-like protein"/>
    <property type="match status" value="1"/>
</dbReference>
<dbReference type="InterPro" id="IPR036610">
    <property type="entry name" value="PEBP-like_sf"/>
</dbReference>
<keyword evidence="3" id="KW-1185">Reference proteome</keyword>
<dbReference type="Pfam" id="PF01161">
    <property type="entry name" value="PBP"/>
    <property type="match status" value="1"/>
</dbReference>
<sequence>MKIRSSAFNDGERIPKKHTCDGEDVSPPLTWEDVPEGTVTLAIISDDPDAPSKTWTHWLIFNIPPELNGLPEGVEKVGELENGIKQGFNDFGRIGYGGPCPPFGVHRYYFKLYALDTSLNLEPGTSKEELLRAMDGHIIEKTEMIGLYSRG</sequence>
<dbReference type="Gene3D" id="3.90.280.10">
    <property type="entry name" value="PEBP-like"/>
    <property type="match status" value="1"/>
</dbReference>
<dbReference type="CDD" id="cd00865">
    <property type="entry name" value="PEBP_bact_arch"/>
    <property type="match status" value="1"/>
</dbReference>
<organism evidence="2 3">
    <name type="scientific">Methanothermobacter tenebrarum</name>
    <dbReference type="NCBI Taxonomy" id="680118"/>
    <lineage>
        <taxon>Archaea</taxon>
        <taxon>Methanobacteriati</taxon>
        <taxon>Methanobacteriota</taxon>
        <taxon>Methanomada group</taxon>
        <taxon>Methanobacteria</taxon>
        <taxon>Methanobacteriales</taxon>
        <taxon>Methanobacteriaceae</taxon>
        <taxon>Methanothermobacter</taxon>
    </lineage>
</organism>
<accession>A0ABN6PBC2</accession>
<dbReference type="SUPFAM" id="SSF49777">
    <property type="entry name" value="PEBP-like"/>
    <property type="match status" value="1"/>
</dbReference>
<dbReference type="RefSeq" id="WP_248563883.1">
    <property type="nucleotide sequence ID" value="NZ_AP025698.1"/>
</dbReference>